<dbReference type="EMBL" id="BLXX01000020">
    <property type="protein sequence ID" value="GFO61805.1"/>
    <property type="molecule type" value="Genomic_DNA"/>
</dbReference>
<evidence type="ECO:0000256" key="1">
    <source>
        <dbReference type="SAM" id="MobiDB-lite"/>
    </source>
</evidence>
<dbReference type="Pfam" id="PF14690">
    <property type="entry name" value="Zn_ribbon_ISL3"/>
    <property type="match status" value="1"/>
</dbReference>
<proteinExistence type="predicted"/>
<sequence length="149" mass="16330">MDYPAIFSATLGLHHPWHIVSVTFGRDERRMDIRLDVFLGNLFTCPCCGKPTPPCGYEEETWFHEDFFGYATYLNARVPQLQCGTGILAADRPWSRTGSRFSRLLPNGAVVTALAAAELGPAGEVPVPRGTSESRSPASGQAMAIRRNC</sequence>
<keyword evidence="4" id="KW-1185">Reference proteome</keyword>
<dbReference type="Proteomes" id="UP000556026">
    <property type="component" value="Unassembled WGS sequence"/>
</dbReference>
<feature type="domain" description="Transposase IS204/IS1001/IS1096/IS1165 zinc-finger" evidence="2">
    <location>
        <begin position="44"/>
        <end position="83"/>
    </location>
</feature>
<evidence type="ECO:0000313" key="3">
    <source>
        <dbReference type="EMBL" id="GFO61805.1"/>
    </source>
</evidence>
<organism evidence="3 4">
    <name type="scientific">Geomonas silvestris</name>
    <dbReference type="NCBI Taxonomy" id="2740184"/>
    <lineage>
        <taxon>Bacteria</taxon>
        <taxon>Pseudomonadati</taxon>
        <taxon>Thermodesulfobacteriota</taxon>
        <taxon>Desulfuromonadia</taxon>
        <taxon>Geobacterales</taxon>
        <taxon>Geobacteraceae</taxon>
        <taxon>Geomonas</taxon>
    </lineage>
</organism>
<dbReference type="AlphaFoldDB" id="A0A6V8MP22"/>
<protein>
    <recommendedName>
        <fullName evidence="2">Transposase IS204/IS1001/IS1096/IS1165 zinc-finger domain-containing protein</fullName>
    </recommendedName>
</protein>
<feature type="region of interest" description="Disordered" evidence="1">
    <location>
        <begin position="122"/>
        <end position="149"/>
    </location>
</feature>
<accession>A0A6V8MP22</accession>
<evidence type="ECO:0000313" key="4">
    <source>
        <dbReference type="Proteomes" id="UP000556026"/>
    </source>
</evidence>
<dbReference type="InterPro" id="IPR029261">
    <property type="entry name" value="Transposase_Znf"/>
</dbReference>
<comment type="caution">
    <text evidence="3">The sequence shown here is derived from an EMBL/GenBank/DDBJ whole genome shotgun (WGS) entry which is preliminary data.</text>
</comment>
<reference evidence="4" key="1">
    <citation type="submission" date="2020-06" db="EMBL/GenBank/DDBJ databases">
        <title>Draft genomic sequence of Geomonas sp. Red330.</title>
        <authorList>
            <person name="Itoh H."/>
            <person name="Zhenxing X."/>
            <person name="Ushijima N."/>
            <person name="Masuda Y."/>
            <person name="Shiratori Y."/>
            <person name="Senoo K."/>
        </authorList>
    </citation>
    <scope>NUCLEOTIDE SEQUENCE [LARGE SCALE GENOMIC DNA]</scope>
    <source>
        <strain evidence="4">Red330</strain>
    </source>
</reference>
<evidence type="ECO:0000259" key="2">
    <source>
        <dbReference type="Pfam" id="PF14690"/>
    </source>
</evidence>
<gene>
    <name evidence="3" type="ORF">GMST_41300</name>
</gene>
<name>A0A6V8MP22_9BACT</name>